<dbReference type="eggNOG" id="COG0454">
    <property type="taxonomic scope" value="Bacteria"/>
</dbReference>
<evidence type="ECO:0000313" key="2">
    <source>
        <dbReference type="EMBL" id="KGX83594.1"/>
    </source>
</evidence>
<evidence type="ECO:0000313" key="3">
    <source>
        <dbReference type="Proteomes" id="UP000030403"/>
    </source>
</evidence>
<reference evidence="2 3" key="1">
    <citation type="submission" date="2013-08" db="EMBL/GenBank/DDBJ databases">
        <authorList>
            <person name="Huang J."/>
            <person name="Wang G."/>
        </authorList>
    </citation>
    <scope>NUCLEOTIDE SEQUENCE [LARGE SCALE GENOMIC DNA]</scope>
    <source>
        <strain evidence="2 3">BH030004</strain>
    </source>
</reference>
<dbReference type="InterPro" id="IPR016181">
    <property type="entry name" value="Acyl_CoA_acyltransferase"/>
</dbReference>
<dbReference type="EMBL" id="AVPF01000095">
    <property type="protein sequence ID" value="KGX83594.1"/>
    <property type="molecule type" value="Genomic_DNA"/>
</dbReference>
<accession>A0A0A5FUN4</accession>
<protein>
    <recommendedName>
        <fullName evidence="1">N-acetyltransferase domain-containing protein</fullName>
    </recommendedName>
</protein>
<dbReference type="Proteomes" id="UP000030403">
    <property type="component" value="Unassembled WGS sequence"/>
</dbReference>
<dbReference type="PROSITE" id="PS51186">
    <property type="entry name" value="GNAT"/>
    <property type="match status" value="1"/>
</dbReference>
<dbReference type="AlphaFoldDB" id="A0A0A5FUN4"/>
<dbReference type="STRING" id="1385511.GCA_000425225_04178"/>
<evidence type="ECO:0000259" key="1">
    <source>
        <dbReference type="PROSITE" id="PS51186"/>
    </source>
</evidence>
<organism evidence="2 3">
    <name type="scientific">Pontibacillus marinus BH030004 = DSM 16465</name>
    <dbReference type="NCBI Taxonomy" id="1385511"/>
    <lineage>
        <taxon>Bacteria</taxon>
        <taxon>Bacillati</taxon>
        <taxon>Bacillota</taxon>
        <taxon>Bacilli</taxon>
        <taxon>Bacillales</taxon>
        <taxon>Bacillaceae</taxon>
        <taxon>Pontibacillus</taxon>
    </lineage>
</organism>
<name>A0A0A5FUN4_9BACI</name>
<dbReference type="CDD" id="cd04301">
    <property type="entry name" value="NAT_SF"/>
    <property type="match status" value="1"/>
</dbReference>
<keyword evidence="3" id="KW-1185">Reference proteome</keyword>
<gene>
    <name evidence="2" type="ORF">N783_02045</name>
</gene>
<feature type="domain" description="N-acetyltransferase" evidence="1">
    <location>
        <begin position="4"/>
        <end position="151"/>
    </location>
</feature>
<dbReference type="Pfam" id="PF00583">
    <property type="entry name" value="Acetyltransf_1"/>
    <property type="match status" value="1"/>
</dbReference>
<dbReference type="InterPro" id="IPR000182">
    <property type="entry name" value="GNAT_dom"/>
</dbReference>
<dbReference type="RefSeq" id="WP_027447640.1">
    <property type="nucleotide sequence ID" value="NZ_AULJ01000078.1"/>
</dbReference>
<dbReference type="SUPFAM" id="SSF55729">
    <property type="entry name" value="Acyl-CoA N-acyltransferases (Nat)"/>
    <property type="match status" value="1"/>
</dbReference>
<proteinExistence type="predicted"/>
<dbReference type="Gene3D" id="3.40.630.30">
    <property type="match status" value="1"/>
</dbReference>
<comment type="caution">
    <text evidence="2">The sequence shown here is derived from an EMBL/GenBank/DDBJ whole genome shotgun (WGS) entry which is preliminary data.</text>
</comment>
<dbReference type="GO" id="GO:0016747">
    <property type="term" value="F:acyltransferase activity, transferring groups other than amino-acyl groups"/>
    <property type="evidence" value="ECO:0007669"/>
    <property type="project" value="InterPro"/>
</dbReference>
<sequence length="153" mass="17494">MVNSIFRRAISEESPHLTNIAIKSKAHWGYSEAFMKECELLLHVPSDRIAKDHVYVVEDGASVMGFYSLIQTQNQAWLEDFFLDPEFIGAGLGKRMWYHMVSVAKSHFIEKIEWESDPNAAPFYEWMGATKIGDTATGVNQRSLPKFQYIVSD</sequence>